<dbReference type="Pfam" id="PF01852">
    <property type="entry name" value="START"/>
    <property type="match status" value="1"/>
</dbReference>
<evidence type="ECO:0000313" key="3">
    <source>
        <dbReference type="Proteomes" id="UP000678499"/>
    </source>
</evidence>
<dbReference type="Gene3D" id="3.30.530.20">
    <property type="match status" value="1"/>
</dbReference>
<evidence type="ECO:0000313" key="2">
    <source>
        <dbReference type="EMBL" id="CAD7276511.1"/>
    </source>
</evidence>
<dbReference type="PANTHER" id="PTHR46121:SF1">
    <property type="entry name" value="STARD3 N-TERMINAL-LIKE PROTEIN"/>
    <property type="match status" value="1"/>
</dbReference>
<dbReference type="Proteomes" id="UP000678499">
    <property type="component" value="Unassembled WGS sequence"/>
</dbReference>
<dbReference type="InterPro" id="IPR051869">
    <property type="entry name" value="STARD3"/>
</dbReference>
<reference evidence="2" key="1">
    <citation type="submission" date="2020-11" db="EMBL/GenBank/DDBJ databases">
        <authorList>
            <person name="Tran Van P."/>
        </authorList>
    </citation>
    <scope>NUCLEOTIDE SEQUENCE</scope>
</reference>
<organism evidence="2">
    <name type="scientific">Notodromas monacha</name>
    <dbReference type="NCBI Taxonomy" id="399045"/>
    <lineage>
        <taxon>Eukaryota</taxon>
        <taxon>Metazoa</taxon>
        <taxon>Ecdysozoa</taxon>
        <taxon>Arthropoda</taxon>
        <taxon>Crustacea</taxon>
        <taxon>Oligostraca</taxon>
        <taxon>Ostracoda</taxon>
        <taxon>Podocopa</taxon>
        <taxon>Podocopida</taxon>
        <taxon>Cypridocopina</taxon>
        <taxon>Cypridoidea</taxon>
        <taxon>Cyprididae</taxon>
        <taxon>Notodromas</taxon>
    </lineage>
</organism>
<dbReference type="GO" id="GO:0030301">
    <property type="term" value="P:cholesterol transport"/>
    <property type="evidence" value="ECO:0007669"/>
    <property type="project" value="TreeGrafter"/>
</dbReference>
<sequence length="255" mass="29704">MEYERFCNPVFRITFLISGSAQQANCEALWARFSEAADEAYAIANRRDWHVDSNDDGVVVKRVYLPTYKRSVILGETILNISPEDGLYLYWDDGKDIPNWNPEISYLEDVVEIAPELRVSYQVGSSKLGGLIKPRDFLVLTGWLERNRNYYVVYTNITNEYRPKPIESHYVRGQNGPSLIAFERVPTDPNKTLFRYLLNVDMNHGSWFIIPRSVYEKATSAAIRDYLQYVRDRTNRVPLFSPPRKSIRPHHTNLF</sequence>
<dbReference type="AlphaFoldDB" id="A0A7R9BM19"/>
<gene>
    <name evidence="2" type="ORF">NMOB1V02_LOCUS4270</name>
</gene>
<dbReference type="GO" id="GO:0015485">
    <property type="term" value="F:cholesterol binding"/>
    <property type="evidence" value="ECO:0007669"/>
    <property type="project" value="TreeGrafter"/>
</dbReference>
<proteinExistence type="predicted"/>
<dbReference type="InterPro" id="IPR023393">
    <property type="entry name" value="START-like_dom_sf"/>
</dbReference>
<name>A0A7R9BM19_9CRUS</name>
<dbReference type="EMBL" id="CAJPEX010000642">
    <property type="protein sequence ID" value="CAG0916663.1"/>
    <property type="molecule type" value="Genomic_DNA"/>
</dbReference>
<dbReference type="GO" id="GO:0005765">
    <property type="term" value="C:lysosomal membrane"/>
    <property type="evidence" value="ECO:0007669"/>
    <property type="project" value="TreeGrafter"/>
</dbReference>
<dbReference type="PANTHER" id="PTHR46121">
    <property type="entry name" value="STEROIDOGENIC ACUTE REGULATORY PROTEIN-LIKE"/>
    <property type="match status" value="1"/>
</dbReference>
<dbReference type="EMBL" id="OA882679">
    <property type="protein sequence ID" value="CAD7276511.1"/>
    <property type="molecule type" value="Genomic_DNA"/>
</dbReference>
<dbReference type="GO" id="GO:0140284">
    <property type="term" value="C:endoplasmic reticulum-endosome membrane contact site"/>
    <property type="evidence" value="ECO:0007669"/>
    <property type="project" value="TreeGrafter"/>
</dbReference>
<accession>A0A7R9BM19</accession>
<feature type="domain" description="START" evidence="1">
    <location>
        <begin position="49"/>
        <end position="239"/>
    </location>
</feature>
<dbReference type="PROSITE" id="PS50848">
    <property type="entry name" value="START"/>
    <property type="match status" value="1"/>
</dbReference>
<dbReference type="OrthoDB" id="74575at2759"/>
<dbReference type="InterPro" id="IPR002913">
    <property type="entry name" value="START_lipid-bd_dom"/>
</dbReference>
<dbReference type="SUPFAM" id="SSF55961">
    <property type="entry name" value="Bet v1-like"/>
    <property type="match status" value="1"/>
</dbReference>
<dbReference type="GO" id="GO:0005789">
    <property type="term" value="C:endoplasmic reticulum membrane"/>
    <property type="evidence" value="ECO:0007669"/>
    <property type="project" value="TreeGrafter"/>
</dbReference>
<dbReference type="SMART" id="SM00234">
    <property type="entry name" value="START"/>
    <property type="match status" value="1"/>
</dbReference>
<keyword evidence="3" id="KW-1185">Reference proteome</keyword>
<dbReference type="GO" id="GO:0031902">
    <property type="term" value="C:late endosome membrane"/>
    <property type="evidence" value="ECO:0007669"/>
    <property type="project" value="TreeGrafter"/>
</dbReference>
<protein>
    <recommendedName>
        <fullName evidence="1">START domain-containing protein</fullName>
    </recommendedName>
</protein>
<evidence type="ECO:0000259" key="1">
    <source>
        <dbReference type="PROSITE" id="PS50848"/>
    </source>
</evidence>
<dbReference type="GO" id="GO:0099044">
    <property type="term" value="P:vesicle tethering to endoplasmic reticulum"/>
    <property type="evidence" value="ECO:0007669"/>
    <property type="project" value="TreeGrafter"/>
</dbReference>